<gene>
    <name evidence="1" type="ORF">H2C83_15115</name>
</gene>
<keyword evidence="2" id="KW-1185">Reference proteome</keyword>
<dbReference type="AlphaFoldDB" id="A0A7W1XUQ1"/>
<reference evidence="1 2" key="1">
    <citation type="submission" date="2020-07" db="EMBL/GenBank/DDBJ databases">
        <title>Thermoactinomyces phylogeny.</title>
        <authorList>
            <person name="Dunlap C."/>
        </authorList>
    </citation>
    <scope>NUCLEOTIDE SEQUENCE [LARGE SCALE GENOMIC DNA]</scope>
    <source>
        <strain evidence="1 2">AMNI-1</strain>
    </source>
</reference>
<evidence type="ECO:0000313" key="2">
    <source>
        <dbReference type="Proteomes" id="UP000538292"/>
    </source>
</evidence>
<proteinExistence type="predicted"/>
<dbReference type="EMBL" id="JACEOL010000062">
    <property type="protein sequence ID" value="MBA4603600.1"/>
    <property type="molecule type" value="Genomic_DNA"/>
</dbReference>
<protein>
    <submittedName>
        <fullName evidence="1">Uncharacterized protein</fullName>
    </submittedName>
</protein>
<evidence type="ECO:0000313" key="1">
    <source>
        <dbReference type="EMBL" id="MBA4603600.1"/>
    </source>
</evidence>
<dbReference type="Proteomes" id="UP000538292">
    <property type="component" value="Unassembled WGS sequence"/>
</dbReference>
<comment type="caution">
    <text evidence="1">The sequence shown here is derived from an EMBL/GenBank/DDBJ whole genome shotgun (WGS) entry which is preliminary data.</text>
</comment>
<accession>A0A7W1XUQ1</accession>
<organism evidence="1 2">
    <name type="scientific">Thermoactinomyces mirandus</name>
    <dbReference type="NCBI Taxonomy" id="2756294"/>
    <lineage>
        <taxon>Bacteria</taxon>
        <taxon>Bacillati</taxon>
        <taxon>Bacillota</taxon>
        <taxon>Bacilli</taxon>
        <taxon>Bacillales</taxon>
        <taxon>Thermoactinomycetaceae</taxon>
        <taxon>Thermoactinomyces</taxon>
    </lineage>
</organism>
<sequence length="152" mass="17155">MKLMPVSAKCLLSILLIFSFAVTTGFVLPPSDSVKKNASMKSENCPKPGKLVYPGKNAENEIQAALPELIREAYGEDPRYKEWEVKRIISLKDPKSSPYSNIAIHQCGKRTANRSFLVELFFPQFLPSASLSQGQIFVAKTKDGWTVWFRYH</sequence>
<name>A0A7W1XUQ1_9BACL</name>